<proteinExistence type="predicted"/>
<feature type="compositionally biased region" description="Low complexity" evidence="1">
    <location>
        <begin position="62"/>
        <end position="77"/>
    </location>
</feature>
<dbReference type="AlphaFoldDB" id="L5KAQ2"/>
<accession>L5KAQ2</accession>
<sequence>MQWPPPWAQSLPRSRNPVALAHFQDRRTDSDARSRETRVQQEHDSGEAARHASGEREGGGAPASAESPPASPTAAAG</sequence>
<feature type="compositionally biased region" description="Basic and acidic residues" evidence="1">
    <location>
        <begin position="23"/>
        <end position="58"/>
    </location>
</feature>
<keyword evidence="3" id="KW-1185">Reference proteome</keyword>
<evidence type="ECO:0000313" key="2">
    <source>
        <dbReference type="EMBL" id="ELK08620.1"/>
    </source>
</evidence>
<name>L5KAQ2_PTEAL</name>
<evidence type="ECO:0000313" key="3">
    <source>
        <dbReference type="Proteomes" id="UP000010552"/>
    </source>
</evidence>
<dbReference type="Proteomes" id="UP000010552">
    <property type="component" value="Unassembled WGS sequence"/>
</dbReference>
<dbReference type="EMBL" id="KB030886">
    <property type="protein sequence ID" value="ELK08620.1"/>
    <property type="molecule type" value="Genomic_DNA"/>
</dbReference>
<protein>
    <submittedName>
        <fullName evidence="2">Uncharacterized protein</fullName>
    </submittedName>
</protein>
<reference evidence="3" key="1">
    <citation type="journal article" date="2013" name="Science">
        <title>Comparative analysis of bat genomes provides insight into the evolution of flight and immunity.</title>
        <authorList>
            <person name="Zhang G."/>
            <person name="Cowled C."/>
            <person name="Shi Z."/>
            <person name="Huang Z."/>
            <person name="Bishop-Lilly K.A."/>
            <person name="Fang X."/>
            <person name="Wynne J.W."/>
            <person name="Xiong Z."/>
            <person name="Baker M.L."/>
            <person name="Zhao W."/>
            <person name="Tachedjian M."/>
            <person name="Zhu Y."/>
            <person name="Zhou P."/>
            <person name="Jiang X."/>
            <person name="Ng J."/>
            <person name="Yang L."/>
            <person name="Wu L."/>
            <person name="Xiao J."/>
            <person name="Feng Y."/>
            <person name="Chen Y."/>
            <person name="Sun X."/>
            <person name="Zhang Y."/>
            <person name="Marsh G.A."/>
            <person name="Crameri G."/>
            <person name="Broder C.C."/>
            <person name="Frey K.G."/>
            <person name="Wang L.F."/>
            <person name="Wang J."/>
        </authorList>
    </citation>
    <scope>NUCLEOTIDE SEQUENCE [LARGE SCALE GENOMIC DNA]</scope>
</reference>
<gene>
    <name evidence="2" type="ORF">PAL_GLEAN10021452</name>
</gene>
<evidence type="ECO:0000256" key="1">
    <source>
        <dbReference type="SAM" id="MobiDB-lite"/>
    </source>
</evidence>
<dbReference type="InParanoid" id="L5KAQ2"/>
<organism evidence="2 3">
    <name type="scientific">Pteropus alecto</name>
    <name type="common">Black flying fox</name>
    <dbReference type="NCBI Taxonomy" id="9402"/>
    <lineage>
        <taxon>Eukaryota</taxon>
        <taxon>Metazoa</taxon>
        <taxon>Chordata</taxon>
        <taxon>Craniata</taxon>
        <taxon>Vertebrata</taxon>
        <taxon>Euteleostomi</taxon>
        <taxon>Mammalia</taxon>
        <taxon>Eutheria</taxon>
        <taxon>Laurasiatheria</taxon>
        <taxon>Chiroptera</taxon>
        <taxon>Yinpterochiroptera</taxon>
        <taxon>Pteropodoidea</taxon>
        <taxon>Pteropodidae</taxon>
        <taxon>Pteropodinae</taxon>
        <taxon>Pteropus</taxon>
    </lineage>
</organism>
<feature type="region of interest" description="Disordered" evidence="1">
    <location>
        <begin position="1"/>
        <end position="77"/>
    </location>
</feature>